<evidence type="ECO:0000256" key="2">
    <source>
        <dbReference type="ARBA" id="ARBA00006432"/>
    </source>
</evidence>
<keyword evidence="4" id="KW-0576">Peroxisome</keyword>
<proteinExistence type="inferred from homology"/>
<evidence type="ECO:0000256" key="4">
    <source>
        <dbReference type="ARBA" id="ARBA00023140"/>
    </source>
</evidence>
<dbReference type="InterPro" id="IPR000873">
    <property type="entry name" value="AMP-dep_synth/lig_dom"/>
</dbReference>
<feature type="domain" description="AMP-binding enzyme C-terminal" evidence="6">
    <location>
        <begin position="405"/>
        <end position="482"/>
    </location>
</feature>
<dbReference type="InterPro" id="IPR045851">
    <property type="entry name" value="AMP-bd_C_sf"/>
</dbReference>
<dbReference type="Pfam" id="PF13193">
    <property type="entry name" value="AMP-binding_C"/>
    <property type="match status" value="1"/>
</dbReference>
<dbReference type="Gene3D" id="3.30.300.30">
    <property type="match status" value="1"/>
</dbReference>
<dbReference type="Proteomes" id="UP000759131">
    <property type="component" value="Unassembled WGS sequence"/>
</dbReference>
<dbReference type="SUPFAM" id="SSF56801">
    <property type="entry name" value="Acetyl-CoA synthetase-like"/>
    <property type="match status" value="1"/>
</dbReference>
<dbReference type="Gene3D" id="3.40.50.980">
    <property type="match status" value="2"/>
</dbReference>
<reference evidence="7" key="1">
    <citation type="submission" date="2020-11" db="EMBL/GenBank/DDBJ databases">
        <authorList>
            <person name="Tran Van P."/>
        </authorList>
    </citation>
    <scope>NUCLEOTIDE SEQUENCE</scope>
</reference>
<dbReference type="EMBL" id="OC870366">
    <property type="protein sequence ID" value="CAD7634981.1"/>
    <property type="molecule type" value="Genomic_DNA"/>
</dbReference>
<evidence type="ECO:0000313" key="8">
    <source>
        <dbReference type="Proteomes" id="UP000759131"/>
    </source>
</evidence>
<keyword evidence="8" id="KW-1185">Reference proteome</keyword>
<accession>A0A7R9Q766</accession>
<feature type="domain" description="AMP-dependent synthetase/ligase" evidence="5">
    <location>
        <begin position="1"/>
        <end position="350"/>
    </location>
</feature>
<dbReference type="InterPro" id="IPR020845">
    <property type="entry name" value="AMP-binding_CS"/>
</dbReference>
<dbReference type="GO" id="GO:0016405">
    <property type="term" value="F:CoA-ligase activity"/>
    <property type="evidence" value="ECO:0007669"/>
    <property type="project" value="TreeGrafter"/>
</dbReference>
<evidence type="ECO:0000313" key="7">
    <source>
        <dbReference type="EMBL" id="CAD7634981.1"/>
    </source>
</evidence>
<dbReference type="InterPro" id="IPR025110">
    <property type="entry name" value="AMP-bd_C"/>
</dbReference>
<protein>
    <submittedName>
        <fullName evidence="7">Uncharacterized protein</fullName>
    </submittedName>
</protein>
<dbReference type="EMBL" id="CAJPIZ010015791">
    <property type="protein sequence ID" value="CAG2115411.1"/>
    <property type="molecule type" value="Genomic_DNA"/>
</dbReference>
<comment type="subcellular location">
    <subcellularLocation>
        <location evidence="1">Peroxisome</location>
    </subcellularLocation>
</comment>
<comment type="similarity">
    <text evidence="2">Belongs to the ATP-dependent AMP-binding enzyme family.</text>
</comment>
<sequence length="499" mass="55408">TLTIGQLKRQANRIAINLIDRGVTKGDRIAFYGQNSIQHTVLRFVATFLGLTFIPLSPTFGKYEVKQEFLSTGATIIMSSAQDFNKFQGVLDDNTIRVKLVIIFDGKYDTHVNFDQLLAEGKDKTLDRYPYFPVNPDTDMFFLIHTSGSTGPPKCAMITHRAMIDGCQEPDIFLDFDQLDGQAICAMPFTCGHIMGTVLIPLQIIKGTQLVLFGEFNEEILMQAIEKYKINVLGAFPSIGRRLIEGDLVGKYDISSLKGMSTGGAAFPGNIAKQIIKKCGIRFREAYGMTEFIWVTVGSNPNEEYIPGNLGNVAPGCELKIVDLTTGESLGPNQDGEICVRGNKILVGYLNNEKATKEAIDKDGWYRTGDIGRYDERERIFITDRLKEVMRISSGNQIANVSPVEIEQYLLTHPSIAEVAVVGVVRKSGGHWPRAYVTIKPNVSGVTSEQIEKFISDTLANTKQLKGGVVFIDGIKRTAIGKVDRKYYRTLVKDEVLNY</sequence>
<dbReference type="OrthoDB" id="10253869at2759"/>
<evidence type="ECO:0000259" key="5">
    <source>
        <dbReference type="Pfam" id="PF00501"/>
    </source>
</evidence>
<dbReference type="AlphaFoldDB" id="A0A7R9Q766"/>
<feature type="non-terminal residue" evidence="7">
    <location>
        <position position="1"/>
    </location>
</feature>
<dbReference type="PANTHER" id="PTHR24096:SF149">
    <property type="entry name" value="AMP-BINDING DOMAIN-CONTAINING PROTEIN-RELATED"/>
    <property type="match status" value="1"/>
</dbReference>
<dbReference type="PROSITE" id="PS00455">
    <property type="entry name" value="AMP_BINDING"/>
    <property type="match status" value="1"/>
</dbReference>
<dbReference type="Gene3D" id="2.30.38.10">
    <property type="entry name" value="Luciferase, Domain 3"/>
    <property type="match status" value="1"/>
</dbReference>
<evidence type="ECO:0000256" key="3">
    <source>
        <dbReference type="ARBA" id="ARBA00022598"/>
    </source>
</evidence>
<keyword evidence="3" id="KW-0436">Ligase</keyword>
<name>A0A7R9Q766_9ACAR</name>
<evidence type="ECO:0000259" key="6">
    <source>
        <dbReference type="Pfam" id="PF13193"/>
    </source>
</evidence>
<evidence type="ECO:0000256" key="1">
    <source>
        <dbReference type="ARBA" id="ARBA00004275"/>
    </source>
</evidence>
<dbReference type="Pfam" id="PF00501">
    <property type="entry name" value="AMP-binding"/>
    <property type="match status" value="1"/>
</dbReference>
<dbReference type="GO" id="GO:0005777">
    <property type="term" value="C:peroxisome"/>
    <property type="evidence" value="ECO:0007669"/>
    <property type="project" value="UniProtKB-SubCell"/>
</dbReference>
<gene>
    <name evidence="7" type="ORF">OSB1V03_LOCUS15373</name>
</gene>
<dbReference type="PANTHER" id="PTHR24096">
    <property type="entry name" value="LONG-CHAIN-FATTY-ACID--COA LIGASE"/>
    <property type="match status" value="1"/>
</dbReference>
<organism evidence="7">
    <name type="scientific">Medioppia subpectinata</name>
    <dbReference type="NCBI Taxonomy" id="1979941"/>
    <lineage>
        <taxon>Eukaryota</taxon>
        <taxon>Metazoa</taxon>
        <taxon>Ecdysozoa</taxon>
        <taxon>Arthropoda</taxon>
        <taxon>Chelicerata</taxon>
        <taxon>Arachnida</taxon>
        <taxon>Acari</taxon>
        <taxon>Acariformes</taxon>
        <taxon>Sarcoptiformes</taxon>
        <taxon>Oribatida</taxon>
        <taxon>Brachypylina</taxon>
        <taxon>Oppioidea</taxon>
        <taxon>Oppiidae</taxon>
        <taxon>Medioppia</taxon>
    </lineage>
</organism>